<accession>A0AAD9KNZ2</accession>
<feature type="coiled-coil region" evidence="10">
    <location>
        <begin position="75"/>
        <end position="102"/>
    </location>
</feature>
<keyword evidence="7" id="KW-0804">Transcription</keyword>
<keyword evidence="6" id="KW-0010">Activator</keyword>
<evidence type="ECO:0000256" key="7">
    <source>
        <dbReference type="ARBA" id="ARBA00023163"/>
    </source>
</evidence>
<evidence type="ECO:0000313" key="12">
    <source>
        <dbReference type="EMBL" id="KAK2175039.1"/>
    </source>
</evidence>
<dbReference type="EMBL" id="JAODUO010000755">
    <property type="protein sequence ID" value="KAK2175039.1"/>
    <property type="molecule type" value="Genomic_DNA"/>
</dbReference>
<keyword evidence="13" id="KW-1185">Reference proteome</keyword>
<dbReference type="PANTHER" id="PTHR13512">
    <property type="entry name" value="MEDIATOR COMPLEX SUBUNIT 28"/>
    <property type="match status" value="1"/>
</dbReference>
<evidence type="ECO:0000313" key="13">
    <source>
        <dbReference type="Proteomes" id="UP001209878"/>
    </source>
</evidence>
<proteinExistence type="inferred from homology"/>
<feature type="region of interest" description="Disordered" evidence="11">
    <location>
        <begin position="126"/>
        <end position="153"/>
    </location>
</feature>
<evidence type="ECO:0000256" key="11">
    <source>
        <dbReference type="SAM" id="MobiDB-lite"/>
    </source>
</evidence>
<organism evidence="12 13">
    <name type="scientific">Ridgeia piscesae</name>
    <name type="common">Tubeworm</name>
    <dbReference type="NCBI Taxonomy" id="27915"/>
    <lineage>
        <taxon>Eukaryota</taxon>
        <taxon>Metazoa</taxon>
        <taxon>Spiralia</taxon>
        <taxon>Lophotrochozoa</taxon>
        <taxon>Annelida</taxon>
        <taxon>Polychaeta</taxon>
        <taxon>Sedentaria</taxon>
        <taxon>Canalipalpata</taxon>
        <taxon>Sabellida</taxon>
        <taxon>Siboglinidae</taxon>
        <taxon>Ridgeia</taxon>
    </lineage>
</organism>
<dbReference type="InterPro" id="IPR021640">
    <property type="entry name" value="Mediator_Med28"/>
</dbReference>
<keyword evidence="4" id="KW-0805">Transcription regulation</keyword>
<dbReference type="AlphaFoldDB" id="A0AAD9KNZ2"/>
<evidence type="ECO:0000256" key="1">
    <source>
        <dbReference type="ARBA" id="ARBA00004123"/>
    </source>
</evidence>
<dbReference type="PANTHER" id="PTHR13512:SF2">
    <property type="entry name" value="MEDIATOR OF RNA POLYMERASE II TRANSCRIPTION SUBUNIT 28"/>
    <property type="match status" value="1"/>
</dbReference>
<dbReference type="Proteomes" id="UP001209878">
    <property type="component" value="Unassembled WGS sequence"/>
</dbReference>
<evidence type="ECO:0000256" key="8">
    <source>
        <dbReference type="ARBA" id="ARBA00023242"/>
    </source>
</evidence>
<comment type="subcellular location">
    <subcellularLocation>
        <location evidence="1">Nucleus</location>
    </subcellularLocation>
</comment>
<name>A0AAD9KNZ2_RIDPI</name>
<evidence type="ECO:0000256" key="2">
    <source>
        <dbReference type="ARBA" id="ARBA00005571"/>
    </source>
</evidence>
<keyword evidence="5 10" id="KW-0175">Coiled coil</keyword>
<dbReference type="Pfam" id="PF11594">
    <property type="entry name" value="Med28"/>
    <property type="match status" value="1"/>
</dbReference>
<gene>
    <name evidence="12" type="ORF">NP493_756g00060</name>
</gene>
<evidence type="ECO:0000256" key="10">
    <source>
        <dbReference type="SAM" id="Coils"/>
    </source>
</evidence>
<evidence type="ECO:0000256" key="3">
    <source>
        <dbReference type="ARBA" id="ARBA00019683"/>
    </source>
</evidence>
<reference evidence="12" key="1">
    <citation type="journal article" date="2023" name="Mol. Biol. Evol.">
        <title>Third-Generation Sequencing Reveals the Adaptive Role of the Epigenome in Three Deep-Sea Polychaetes.</title>
        <authorList>
            <person name="Perez M."/>
            <person name="Aroh O."/>
            <person name="Sun Y."/>
            <person name="Lan Y."/>
            <person name="Juniper S.K."/>
            <person name="Young C.R."/>
            <person name="Angers B."/>
            <person name="Qian P.Y."/>
        </authorList>
    </citation>
    <scope>NUCLEOTIDE SEQUENCE</scope>
    <source>
        <strain evidence="12">R07B-5</strain>
    </source>
</reference>
<feature type="compositionally biased region" description="Low complexity" evidence="11">
    <location>
        <begin position="127"/>
        <end position="147"/>
    </location>
</feature>
<keyword evidence="8" id="KW-0539">Nucleus</keyword>
<dbReference type="GO" id="GO:0016592">
    <property type="term" value="C:mediator complex"/>
    <property type="evidence" value="ECO:0007669"/>
    <property type="project" value="TreeGrafter"/>
</dbReference>
<sequence>MATPTTRSPHLVEELETAFQNCLSVLTSQEQYSVSDSDEVKTSVELSIQKFLDVAKQLECCFLQKRLLLSIHKPEQIIKEDISELKQELQHKEALIEKHYKKLHDWQSIMNRIQSGQLPEMVSGLTARQQPQPAPQMPQQMPANPSQAMPPPSQMAAHAAYTQGPLASLEQTTSNIGMMERQ</sequence>
<protein>
    <recommendedName>
        <fullName evidence="3">Mediator of RNA polymerase II transcription subunit 28</fullName>
    </recommendedName>
    <alternativeName>
        <fullName evidence="9">Mediator complex subunit 28</fullName>
    </alternativeName>
</protein>
<comment type="similarity">
    <text evidence="2">Belongs to the Mediator complex subunit 28 family.</text>
</comment>
<evidence type="ECO:0000256" key="9">
    <source>
        <dbReference type="ARBA" id="ARBA00031964"/>
    </source>
</evidence>
<evidence type="ECO:0000256" key="4">
    <source>
        <dbReference type="ARBA" id="ARBA00023015"/>
    </source>
</evidence>
<comment type="caution">
    <text evidence="12">The sequence shown here is derived from an EMBL/GenBank/DDBJ whole genome shotgun (WGS) entry which is preliminary data.</text>
</comment>
<evidence type="ECO:0000256" key="6">
    <source>
        <dbReference type="ARBA" id="ARBA00023159"/>
    </source>
</evidence>
<evidence type="ECO:0000256" key="5">
    <source>
        <dbReference type="ARBA" id="ARBA00023054"/>
    </source>
</evidence>